<dbReference type="Proteomes" id="UP000799754">
    <property type="component" value="Unassembled WGS sequence"/>
</dbReference>
<organism evidence="1 2">
    <name type="scientific">Macroventuria anomochaeta</name>
    <dbReference type="NCBI Taxonomy" id="301207"/>
    <lineage>
        <taxon>Eukaryota</taxon>
        <taxon>Fungi</taxon>
        <taxon>Dikarya</taxon>
        <taxon>Ascomycota</taxon>
        <taxon>Pezizomycotina</taxon>
        <taxon>Dothideomycetes</taxon>
        <taxon>Pleosporomycetidae</taxon>
        <taxon>Pleosporales</taxon>
        <taxon>Pleosporineae</taxon>
        <taxon>Didymellaceae</taxon>
        <taxon>Macroventuria</taxon>
    </lineage>
</organism>
<proteinExistence type="predicted"/>
<keyword evidence="2" id="KW-1185">Reference proteome</keyword>
<dbReference type="EMBL" id="MU006703">
    <property type="protein sequence ID" value="KAF2632386.1"/>
    <property type="molecule type" value="Genomic_DNA"/>
</dbReference>
<evidence type="ECO:0000313" key="2">
    <source>
        <dbReference type="Proteomes" id="UP000799754"/>
    </source>
</evidence>
<accession>A0ACB6SDU6</accession>
<evidence type="ECO:0000313" key="1">
    <source>
        <dbReference type="EMBL" id="KAF2632386.1"/>
    </source>
</evidence>
<sequence length="315" mass="36740">ANLINNLWQSDVQISPEQTSDWNAYLMSYRDECKKAMKGSGDDVTIREHQDIIDIANGLEKGRTKEELRQILVGCYAQKRQDDVLKRIAERSIRLAVRLVAMVDVGPISQEPNPGHTPLSWIKALLGNYFTESCSVPDTPEFGKLFHALNIRRYAGLKIKWTGTTLCVFHHVAFLRGQDSAIFPDGFLEETLRTLALLFPRNDMPTKRWLQREAKPMRESTQLYLGLLRLDRLMPQDRRVEKFKFWRDELIELKERFEQPSLTSIRQFWYDRRSRGQWYTFWIAILVVLLTIFFGLVQSIEGAMQVYKAYHPTPG</sequence>
<gene>
    <name evidence="1" type="ORF">BU25DRAFT_331008</name>
</gene>
<protein>
    <submittedName>
        <fullName evidence="1">Uncharacterized protein</fullName>
    </submittedName>
</protein>
<comment type="caution">
    <text evidence="1">The sequence shown here is derived from an EMBL/GenBank/DDBJ whole genome shotgun (WGS) entry which is preliminary data.</text>
</comment>
<reference evidence="1" key="1">
    <citation type="journal article" date="2020" name="Stud. Mycol.">
        <title>101 Dothideomycetes genomes: a test case for predicting lifestyles and emergence of pathogens.</title>
        <authorList>
            <person name="Haridas S."/>
            <person name="Albert R."/>
            <person name="Binder M."/>
            <person name="Bloem J."/>
            <person name="Labutti K."/>
            <person name="Salamov A."/>
            <person name="Andreopoulos B."/>
            <person name="Baker S."/>
            <person name="Barry K."/>
            <person name="Bills G."/>
            <person name="Bluhm B."/>
            <person name="Cannon C."/>
            <person name="Castanera R."/>
            <person name="Culley D."/>
            <person name="Daum C."/>
            <person name="Ezra D."/>
            <person name="Gonzalez J."/>
            <person name="Henrissat B."/>
            <person name="Kuo A."/>
            <person name="Liang C."/>
            <person name="Lipzen A."/>
            <person name="Lutzoni F."/>
            <person name="Magnuson J."/>
            <person name="Mondo S."/>
            <person name="Nolan M."/>
            <person name="Ohm R."/>
            <person name="Pangilinan J."/>
            <person name="Park H.-J."/>
            <person name="Ramirez L."/>
            <person name="Alfaro M."/>
            <person name="Sun H."/>
            <person name="Tritt A."/>
            <person name="Yoshinaga Y."/>
            <person name="Zwiers L.-H."/>
            <person name="Turgeon B."/>
            <person name="Goodwin S."/>
            <person name="Spatafora J."/>
            <person name="Crous P."/>
            <person name="Grigoriev I."/>
        </authorList>
    </citation>
    <scope>NUCLEOTIDE SEQUENCE</scope>
    <source>
        <strain evidence="1">CBS 525.71</strain>
    </source>
</reference>
<name>A0ACB6SDU6_9PLEO</name>
<feature type="non-terminal residue" evidence="1">
    <location>
        <position position="1"/>
    </location>
</feature>